<dbReference type="PANTHER" id="PTHR12558">
    <property type="entry name" value="CELL DIVISION CYCLE 16,23,27"/>
    <property type="match status" value="1"/>
</dbReference>
<dbReference type="PANTHER" id="PTHR12558:SF13">
    <property type="entry name" value="CELL DIVISION CYCLE PROTEIN 27 HOMOLOG"/>
    <property type="match status" value="1"/>
</dbReference>
<organism evidence="2">
    <name type="scientific">termite gut metagenome</name>
    <dbReference type="NCBI Taxonomy" id="433724"/>
    <lineage>
        <taxon>unclassified sequences</taxon>
        <taxon>metagenomes</taxon>
        <taxon>organismal metagenomes</taxon>
    </lineage>
</organism>
<feature type="domain" description="DUF5107" evidence="1">
    <location>
        <begin position="59"/>
        <end position="361"/>
    </location>
</feature>
<dbReference type="Pfam" id="PF13181">
    <property type="entry name" value="TPR_8"/>
    <property type="match status" value="3"/>
</dbReference>
<gene>
    <name evidence="2" type="ORF">EZS27_021101</name>
</gene>
<dbReference type="EMBL" id="SNRY01001541">
    <property type="protein sequence ID" value="KAA6330163.1"/>
    <property type="molecule type" value="Genomic_DNA"/>
</dbReference>
<dbReference type="PROSITE" id="PS50005">
    <property type="entry name" value="TPR"/>
    <property type="match status" value="2"/>
</dbReference>
<dbReference type="InterPro" id="IPR019734">
    <property type="entry name" value="TPR_rpt"/>
</dbReference>
<dbReference type="InterPro" id="IPR011990">
    <property type="entry name" value="TPR-like_helical_dom_sf"/>
</dbReference>
<dbReference type="InterPro" id="IPR033396">
    <property type="entry name" value="DUF5107"/>
</dbReference>
<dbReference type="Gene3D" id="1.25.40.10">
    <property type="entry name" value="Tetratricopeptide repeat domain"/>
    <property type="match status" value="4"/>
</dbReference>
<proteinExistence type="predicted"/>
<dbReference type="Pfam" id="PF17128">
    <property type="entry name" value="DUF5107"/>
    <property type="match status" value="1"/>
</dbReference>
<name>A0A5J4RBQ8_9ZZZZ</name>
<dbReference type="AlphaFoldDB" id="A0A5J4RBQ8"/>
<dbReference type="SMART" id="SM00028">
    <property type="entry name" value="TPR"/>
    <property type="match status" value="11"/>
</dbReference>
<evidence type="ECO:0000313" key="2">
    <source>
        <dbReference type="EMBL" id="KAA6330163.1"/>
    </source>
</evidence>
<sequence length="1112" mass="125404">MKNKLMALLGLLVFIVPFALAQTVKIEQRPLVLPTYEVGAPDANSIFFTGRVYQGAQGHIYPYPLYDNLTGRKVDKTYNALYVENEYVNVCVLPEIGGRILSATDKTNGYEIFYRQTGIKPALIGMLGAWLSGGVEWNIPHHHRPSSYMPIDWKMEENADGSKTIWVGETELRHRIKWSIGVTVYPGRSWVEARVKIMNRTPFIQSMLYWANVSVHTNNDYEVIFPPSTQFGTDHSKVAFTSWPFDEVTRGSGEDVNLAWWKNFTASSRSIFAWNFDDDFLAGYDHGKNAGTVHVANHHIVGGKKFFLWGNNPSGQMWNTMLSDKDGDYLELMVGAYSNNQPDYSWIGPGETREFTQRWYPIREIRSVKNATDDAAVNLERMSPDKVFLGFNASAKFPNAKVRLTNGSETLFEQAVTIAPDAPFTKEINVSATVKDAELRAVLMDANGKELVAYSPVVLEEKPLPDVVEPTKPISEYETVEELYLAGLRIEQFHNARLDPMSFYNEALRRDPGDVRVNTVVGIRYARKGEWKLAEEHLQRALDRSSKDYTTVKDTEAHYYLGLIYQMQGKYKEAADQYWHATWYPTFQHPAYFALAQIASLTGDYVKALELINQSLYVGARDVKALTFKAWLLRKTGKEKEATDVLKQALAIDPLDYWSLSEQSILSGQGTSFIDKADDTRGEGLVRLQELLELAVDYGNIGAYKEATALLDEAVRIGKPYASSPLVYYYNGFYQLKAGNQSAASQLFQKAAAQPSGYCFPFRLEELEILNTALQTNPSDSKGSFYLGNLYYYLEQKDKGVKAWESAVSTEPLFGRANRNLGFGYSQTGETAKAIAAYEQSIKADASDPRVFLELDQLYEQTGKPAKGRLALLEKNLKTVLKHDDAIIRLLTLYNETGAYDRGINILANRHFHVWEGGGQVHGVYVDAHLLKGIKLLNSKKYAEAIKEFETADQYPENLEVGRPDGGSHSIKGFYYMGEAYKQMGNQEKAKSSFETISASSPDRRSFGLLSDNTFFRAQALKELGKTSEADKLIQSLKEEVKNQLNTPASVDEFSKFGEDGSRAERLANLHYLNGLIYWYEGDKTNARAEFTQALQMNQNLIWAKQFLTAYS</sequence>
<dbReference type="Pfam" id="PF13432">
    <property type="entry name" value="TPR_16"/>
    <property type="match status" value="2"/>
</dbReference>
<reference evidence="2" key="1">
    <citation type="submission" date="2019-03" db="EMBL/GenBank/DDBJ databases">
        <title>Single cell metagenomics reveals metabolic interactions within the superorganism composed of flagellate Streblomastix strix and complex community of Bacteroidetes bacteria on its surface.</title>
        <authorList>
            <person name="Treitli S.C."/>
            <person name="Kolisko M."/>
            <person name="Husnik F."/>
            <person name="Keeling P."/>
            <person name="Hampl V."/>
        </authorList>
    </citation>
    <scope>NUCLEOTIDE SEQUENCE</scope>
    <source>
        <strain evidence="2">STM</strain>
    </source>
</reference>
<protein>
    <recommendedName>
        <fullName evidence="1">DUF5107 domain-containing protein</fullName>
    </recommendedName>
</protein>
<comment type="caution">
    <text evidence="2">The sequence shown here is derived from an EMBL/GenBank/DDBJ whole genome shotgun (WGS) entry which is preliminary data.</text>
</comment>
<evidence type="ECO:0000259" key="1">
    <source>
        <dbReference type="Pfam" id="PF17128"/>
    </source>
</evidence>
<dbReference type="SUPFAM" id="SSF48452">
    <property type="entry name" value="TPR-like"/>
    <property type="match status" value="3"/>
</dbReference>
<accession>A0A5J4RBQ8</accession>